<dbReference type="PROSITE" id="PS50113">
    <property type="entry name" value="PAC"/>
    <property type="match status" value="1"/>
</dbReference>
<feature type="domain" description="PAS" evidence="1">
    <location>
        <begin position="15"/>
        <end position="78"/>
    </location>
</feature>
<evidence type="ECO:0000313" key="5">
    <source>
        <dbReference type="Proteomes" id="UP000185657"/>
    </source>
</evidence>
<dbReference type="SMART" id="SM00091">
    <property type="entry name" value="PAS"/>
    <property type="match status" value="1"/>
</dbReference>
<evidence type="ECO:0000313" key="6">
    <source>
        <dbReference type="Proteomes" id="UP000185680"/>
    </source>
</evidence>
<dbReference type="EMBL" id="LVWD01000003">
    <property type="protein sequence ID" value="OAD43550.1"/>
    <property type="molecule type" value="Genomic_DNA"/>
</dbReference>
<reference evidence="3 6" key="2">
    <citation type="submission" date="2016-10" db="EMBL/GenBank/DDBJ databases">
        <title>Hydorgenophaga sp. LPB0072 isolated from gastropod.</title>
        <authorList>
            <person name="Kim E."/>
            <person name="Yi H."/>
        </authorList>
    </citation>
    <scope>NUCLEOTIDE SEQUENCE [LARGE SCALE GENOMIC DNA]</scope>
    <source>
        <strain evidence="3 6">LPB0072</strain>
    </source>
</reference>
<dbReference type="SMART" id="SM00086">
    <property type="entry name" value="PAC"/>
    <property type="match status" value="1"/>
</dbReference>
<proteinExistence type="predicted"/>
<sequence length="143" mass="15410">MSTQTADSWTLGDAIVEHIAEAVIYADREGRIQRWNTGAVQVFGFSAADAIGQTLDLMIPAPLRAAHWRGFQAAMNGGALRLNGHATLTRGLHQSGRKLYIEMSFALVHDAADQVLGSVAVARDVTDRVEREKAARAATSPAR</sequence>
<dbReference type="CDD" id="cd00130">
    <property type="entry name" value="PAS"/>
    <property type="match status" value="1"/>
</dbReference>
<dbReference type="InterPro" id="IPR001610">
    <property type="entry name" value="PAC"/>
</dbReference>
<dbReference type="InterPro" id="IPR000700">
    <property type="entry name" value="PAS-assoc_C"/>
</dbReference>
<feature type="domain" description="PAC" evidence="2">
    <location>
        <begin position="82"/>
        <end position="137"/>
    </location>
</feature>
<keyword evidence="4" id="KW-0808">Transferase</keyword>
<dbReference type="InterPro" id="IPR035965">
    <property type="entry name" value="PAS-like_dom_sf"/>
</dbReference>
<dbReference type="KEGG" id="hyl:LPB072_17870"/>
<gene>
    <name evidence="3" type="ORF">LPB072_17870</name>
    <name evidence="4" type="ORF">LPB72_03165</name>
</gene>
<evidence type="ECO:0000259" key="2">
    <source>
        <dbReference type="PROSITE" id="PS50113"/>
    </source>
</evidence>
<evidence type="ECO:0000313" key="3">
    <source>
        <dbReference type="EMBL" id="AOW14425.1"/>
    </source>
</evidence>
<accession>A0A167IT47</accession>
<evidence type="ECO:0000259" key="1">
    <source>
        <dbReference type="PROSITE" id="PS50112"/>
    </source>
</evidence>
<dbReference type="Gene3D" id="3.30.450.20">
    <property type="entry name" value="PAS domain"/>
    <property type="match status" value="1"/>
</dbReference>
<dbReference type="InterPro" id="IPR013656">
    <property type="entry name" value="PAS_4"/>
</dbReference>
<dbReference type="NCBIfam" id="TIGR00229">
    <property type="entry name" value="sensory_box"/>
    <property type="match status" value="1"/>
</dbReference>
<dbReference type="SUPFAM" id="SSF55785">
    <property type="entry name" value="PYP-like sensor domain (PAS domain)"/>
    <property type="match status" value="1"/>
</dbReference>
<dbReference type="EMBL" id="CP017476">
    <property type="protein sequence ID" value="AOW14425.1"/>
    <property type="molecule type" value="Genomic_DNA"/>
</dbReference>
<dbReference type="InterPro" id="IPR000014">
    <property type="entry name" value="PAS"/>
</dbReference>
<dbReference type="Proteomes" id="UP000185657">
    <property type="component" value="Unassembled WGS sequence"/>
</dbReference>
<dbReference type="Proteomes" id="UP000185680">
    <property type="component" value="Chromosome"/>
</dbReference>
<dbReference type="STRING" id="1763535.LPB072_17870"/>
<reference evidence="4 5" key="1">
    <citation type="submission" date="2016-02" db="EMBL/GenBank/DDBJ databases">
        <title>Draft genome sequence of Hydrogenophaga sp. LPB0072.</title>
        <authorList>
            <person name="Shin S.-K."/>
            <person name="Yi H."/>
        </authorList>
    </citation>
    <scope>NUCLEOTIDE SEQUENCE [LARGE SCALE GENOMIC DNA]</scope>
    <source>
        <strain evidence="4 5">LPB0072</strain>
    </source>
</reference>
<keyword evidence="4" id="KW-0418">Kinase</keyword>
<dbReference type="OrthoDB" id="9810730at2"/>
<dbReference type="GO" id="GO:0016301">
    <property type="term" value="F:kinase activity"/>
    <property type="evidence" value="ECO:0007669"/>
    <property type="project" value="UniProtKB-KW"/>
</dbReference>
<organism evidence="3 6">
    <name type="scientific">Hydrogenophaga crassostreae</name>
    <dbReference type="NCBI Taxonomy" id="1763535"/>
    <lineage>
        <taxon>Bacteria</taxon>
        <taxon>Pseudomonadati</taxon>
        <taxon>Pseudomonadota</taxon>
        <taxon>Betaproteobacteria</taxon>
        <taxon>Burkholderiales</taxon>
        <taxon>Comamonadaceae</taxon>
        <taxon>Hydrogenophaga</taxon>
    </lineage>
</organism>
<name>A0A167IT47_9BURK</name>
<evidence type="ECO:0000313" key="4">
    <source>
        <dbReference type="EMBL" id="OAD43550.1"/>
    </source>
</evidence>
<protein>
    <submittedName>
        <fullName evidence="4">Histidine kinase</fullName>
    </submittedName>
</protein>
<dbReference type="RefSeq" id="WP_066085438.1">
    <property type="nucleotide sequence ID" value="NZ_CP017476.1"/>
</dbReference>
<dbReference type="Pfam" id="PF08448">
    <property type="entry name" value="PAS_4"/>
    <property type="match status" value="1"/>
</dbReference>
<dbReference type="AlphaFoldDB" id="A0A167IT47"/>
<keyword evidence="5" id="KW-1185">Reference proteome</keyword>
<dbReference type="PROSITE" id="PS50112">
    <property type="entry name" value="PAS"/>
    <property type="match status" value="1"/>
</dbReference>